<keyword evidence="2" id="KW-0072">Autophagy</keyword>
<evidence type="ECO:0000313" key="4">
    <source>
        <dbReference type="EMBL" id="GFR61875.1"/>
    </source>
</evidence>
<organism evidence="4 5">
    <name type="scientific">Elysia marginata</name>
    <dbReference type="NCBI Taxonomy" id="1093978"/>
    <lineage>
        <taxon>Eukaryota</taxon>
        <taxon>Metazoa</taxon>
        <taxon>Spiralia</taxon>
        <taxon>Lophotrochozoa</taxon>
        <taxon>Mollusca</taxon>
        <taxon>Gastropoda</taxon>
        <taxon>Heterobranchia</taxon>
        <taxon>Euthyneura</taxon>
        <taxon>Panpulmonata</taxon>
        <taxon>Sacoglossa</taxon>
        <taxon>Placobranchoidea</taxon>
        <taxon>Plakobranchidae</taxon>
        <taxon>Elysia</taxon>
    </lineage>
</organism>
<dbReference type="EMBL" id="BMAT01003771">
    <property type="protein sequence ID" value="GFR61875.1"/>
    <property type="molecule type" value="Genomic_DNA"/>
</dbReference>
<evidence type="ECO:0000256" key="2">
    <source>
        <dbReference type="ARBA" id="ARBA00023006"/>
    </source>
</evidence>
<feature type="domain" description="Epg5-like TPR" evidence="3">
    <location>
        <begin position="136"/>
        <end position="216"/>
    </location>
</feature>
<evidence type="ECO:0000313" key="5">
    <source>
        <dbReference type="Proteomes" id="UP000762676"/>
    </source>
</evidence>
<dbReference type="InterPro" id="IPR051436">
    <property type="entry name" value="Autophagy-related_EPG5"/>
</dbReference>
<dbReference type="PANTHER" id="PTHR31139">
    <property type="entry name" value="ECTOPIC P GRANULES PROTEIN 5 HOMOLOG"/>
    <property type="match status" value="1"/>
</dbReference>
<comment type="caution">
    <text evidence="4">The sequence shown here is derived from an EMBL/GenBank/DDBJ whole genome shotgun (WGS) entry which is preliminary data.</text>
</comment>
<accession>A0AAV4EMQ3</accession>
<proteinExistence type="inferred from homology"/>
<dbReference type="GO" id="GO:0097352">
    <property type="term" value="P:autophagosome maturation"/>
    <property type="evidence" value="ECO:0007669"/>
    <property type="project" value="TreeGrafter"/>
</dbReference>
<dbReference type="AlphaFoldDB" id="A0AAV4EMQ3"/>
<comment type="similarity">
    <text evidence="1">Belongs to the EPG5 family.</text>
</comment>
<name>A0AAV4EMQ3_9GAST</name>
<gene>
    <name evidence="4" type="ORF">ElyMa_001856900</name>
</gene>
<dbReference type="PANTHER" id="PTHR31139:SF4">
    <property type="entry name" value="ECTOPIC P GRANULES PROTEIN 5 HOMOLOG"/>
    <property type="match status" value="1"/>
</dbReference>
<sequence length="218" mass="24918">MKVEFPGIVTAQFTEMIQAQITSHLSVGKAEAVIAFWLKVVFKVCKFFTCRNCCYIVDTIIRWCFVKKGVVDVASDIFKKNYQKFCEAAKNRQNVVVSIFQWLSSTNTLPSYMDSSSLPEFPWLAYMILFVEGEAEVNSQLWQTLVQELHSSSRPSVDAALKIAIGKLGLDQAPSSGRLLIYRWAQQALDTPFDHPLLPVLWQRFFALYLGRQIFDSR</sequence>
<dbReference type="Proteomes" id="UP000762676">
    <property type="component" value="Unassembled WGS sequence"/>
</dbReference>
<reference evidence="4 5" key="1">
    <citation type="journal article" date="2021" name="Elife">
        <title>Chloroplast acquisition without the gene transfer in kleptoplastic sea slugs, Plakobranchus ocellatus.</title>
        <authorList>
            <person name="Maeda T."/>
            <person name="Takahashi S."/>
            <person name="Yoshida T."/>
            <person name="Shimamura S."/>
            <person name="Takaki Y."/>
            <person name="Nagai Y."/>
            <person name="Toyoda A."/>
            <person name="Suzuki Y."/>
            <person name="Arimoto A."/>
            <person name="Ishii H."/>
            <person name="Satoh N."/>
            <person name="Nishiyama T."/>
            <person name="Hasebe M."/>
            <person name="Maruyama T."/>
            <person name="Minagawa J."/>
            <person name="Obokata J."/>
            <person name="Shigenobu S."/>
        </authorList>
    </citation>
    <scope>NUCLEOTIDE SEQUENCE [LARGE SCALE GENOMIC DNA]</scope>
</reference>
<evidence type="ECO:0000259" key="3">
    <source>
        <dbReference type="Pfam" id="PF26573"/>
    </source>
</evidence>
<evidence type="ECO:0000256" key="1">
    <source>
        <dbReference type="ARBA" id="ARBA00010948"/>
    </source>
</evidence>
<keyword evidence="5" id="KW-1185">Reference proteome</keyword>
<dbReference type="InterPro" id="IPR058750">
    <property type="entry name" value="TPR_Epg5"/>
</dbReference>
<dbReference type="Pfam" id="PF26573">
    <property type="entry name" value="TPR_Epg5_2"/>
    <property type="match status" value="1"/>
</dbReference>
<dbReference type="GO" id="GO:0005737">
    <property type="term" value="C:cytoplasm"/>
    <property type="evidence" value="ECO:0007669"/>
    <property type="project" value="TreeGrafter"/>
</dbReference>
<protein>
    <submittedName>
        <fullName evidence="4">Ectopic P granules protein 5 homolog</fullName>
    </submittedName>
</protein>